<dbReference type="Pfam" id="PF02636">
    <property type="entry name" value="Methyltransf_28"/>
    <property type="match status" value="1"/>
</dbReference>
<dbReference type="EMBL" id="FMBM01000003">
    <property type="protein sequence ID" value="SCC82508.1"/>
    <property type="molecule type" value="Genomic_DNA"/>
</dbReference>
<comment type="caution">
    <text evidence="3">The sequence shown here is derived from an EMBL/GenBank/DDBJ whole genome shotgun (WGS) entry which is preliminary data.</text>
</comment>
<dbReference type="GO" id="GO:0032259">
    <property type="term" value="P:methylation"/>
    <property type="evidence" value="ECO:0007669"/>
    <property type="project" value="UniProtKB-KW"/>
</dbReference>
<dbReference type="STRING" id="1653334.GA0071312_3512"/>
<dbReference type="InterPro" id="IPR038375">
    <property type="entry name" value="NDUFAF7_sf"/>
</dbReference>
<dbReference type="PANTHER" id="PTHR12049">
    <property type="entry name" value="PROTEIN ARGININE METHYLTRANSFERASE NDUFAF7, MITOCHONDRIAL"/>
    <property type="match status" value="1"/>
</dbReference>
<keyword evidence="2" id="KW-0808">Transferase</keyword>
<dbReference type="EMBL" id="LJSX01000001">
    <property type="protein sequence ID" value="KPQ12817.1"/>
    <property type="molecule type" value="Genomic_DNA"/>
</dbReference>
<evidence type="ECO:0000313" key="5">
    <source>
        <dbReference type="Proteomes" id="UP000050497"/>
    </source>
</evidence>
<dbReference type="Proteomes" id="UP000050497">
    <property type="component" value="Unassembled WGS sequence"/>
</dbReference>
<dbReference type="GO" id="GO:0035243">
    <property type="term" value="F:protein-arginine omega-N symmetric methyltransferase activity"/>
    <property type="evidence" value="ECO:0007669"/>
    <property type="project" value="TreeGrafter"/>
</dbReference>
<evidence type="ECO:0000256" key="2">
    <source>
        <dbReference type="ARBA" id="ARBA00022679"/>
    </source>
</evidence>
<evidence type="ECO:0000313" key="3">
    <source>
        <dbReference type="EMBL" id="KPQ12817.1"/>
    </source>
</evidence>
<reference evidence="3 5" key="1">
    <citation type="submission" date="2015-09" db="EMBL/GenBank/DDBJ databases">
        <title>Identification and resolution of microdiversity through metagenomic sequencing of parallel consortia.</title>
        <authorList>
            <person name="Nelson W.C."/>
            <person name="Romine M.F."/>
            <person name="Lindemann S.R."/>
        </authorList>
    </citation>
    <scope>NUCLEOTIDE SEQUENCE [LARGE SCALE GENOMIC DNA]</scope>
    <source>
        <strain evidence="3">HL-109</strain>
    </source>
</reference>
<dbReference type="SUPFAM" id="SSF53335">
    <property type="entry name" value="S-adenosyl-L-methionine-dependent methyltransferases"/>
    <property type="match status" value="1"/>
</dbReference>
<dbReference type="RefSeq" id="WP_338056876.1">
    <property type="nucleotide sequence ID" value="NZ_FMBM01000003.1"/>
</dbReference>
<organism evidence="3 5">
    <name type="scientific">Saliniramus fredricksonii</name>
    <dbReference type="NCBI Taxonomy" id="1653334"/>
    <lineage>
        <taxon>Bacteria</taxon>
        <taxon>Pseudomonadati</taxon>
        <taxon>Pseudomonadota</taxon>
        <taxon>Alphaproteobacteria</taxon>
        <taxon>Hyphomicrobiales</taxon>
        <taxon>Salinarimonadaceae</taxon>
        <taxon>Saliniramus</taxon>
    </lineage>
</organism>
<evidence type="ECO:0000313" key="6">
    <source>
        <dbReference type="Proteomes" id="UP000182800"/>
    </source>
</evidence>
<evidence type="ECO:0000313" key="4">
    <source>
        <dbReference type="EMBL" id="SCC82508.1"/>
    </source>
</evidence>
<dbReference type="PATRIC" id="fig|1653334.4.peg.2079"/>
<dbReference type="PANTHER" id="PTHR12049:SF7">
    <property type="entry name" value="PROTEIN ARGININE METHYLTRANSFERASE NDUFAF7, MITOCHONDRIAL"/>
    <property type="match status" value="1"/>
</dbReference>
<keyword evidence="6" id="KW-1185">Reference proteome</keyword>
<reference evidence="4 6" key="2">
    <citation type="submission" date="2016-08" db="EMBL/GenBank/DDBJ databases">
        <authorList>
            <person name="Varghese N."/>
            <person name="Submissions Spin"/>
        </authorList>
    </citation>
    <scope>NUCLEOTIDE SEQUENCE [LARGE SCALE GENOMIC DNA]</scope>
    <source>
        <strain evidence="4 6">HL-109</strain>
    </source>
</reference>
<dbReference type="InterPro" id="IPR029063">
    <property type="entry name" value="SAM-dependent_MTases_sf"/>
</dbReference>
<gene>
    <name evidence="4" type="ORF">GA0071312_3512</name>
    <name evidence="3" type="ORF">HLUCCO17_01590</name>
</gene>
<protein>
    <submittedName>
        <fullName evidence="4">SAM-dependent methyltransferase, MidA family</fullName>
    </submittedName>
</protein>
<keyword evidence="1 4" id="KW-0489">Methyltransferase</keyword>
<dbReference type="Proteomes" id="UP000182800">
    <property type="component" value="Unassembled WGS sequence"/>
</dbReference>
<sequence>MSAPATPLAREIARMIALDGPITVERYMGLCLSHPQFGYYMTRDPLGLEGDFITAPEISQMFGELIGLWAAQVWLDRGGPAPVQIIELGPGRGTLMRDALRAAAVAPGFLDAAQVHMVETSPVLIDRQRDTLSRAPVPCTWHMALDTVPEGAAIVIANEFFDALPLRQFVRAEGAWRERLVGLADDGSLCFGLAREAMPEITVAGREGAVVEWPMAGIAQMRALAGRLARDGGAALAIDYGHIRSGLSDTLQAIRNHGFTDVLAEPGEADVTAHVDFAQLAAAAQSAGAQTEPVVTQGAFLRALGIDARTRALAAAAPEREAEIAAARARLVDATPEAMGGLFKVLGLRHPASPALPGFS</sequence>
<accession>A0A0P8BSS4</accession>
<evidence type="ECO:0000256" key="1">
    <source>
        <dbReference type="ARBA" id="ARBA00022603"/>
    </source>
</evidence>
<dbReference type="AlphaFoldDB" id="A0A0P8BSS4"/>
<proteinExistence type="predicted"/>
<dbReference type="InterPro" id="IPR003788">
    <property type="entry name" value="NDUFAF7"/>
</dbReference>
<name>A0A0P8BSS4_9HYPH</name>
<dbReference type="Gene3D" id="3.40.50.12710">
    <property type="match status" value="1"/>
</dbReference>